<dbReference type="PANTHER" id="PTHR33653:SF1">
    <property type="entry name" value="RIBONUCLEASE VAPC2"/>
    <property type="match status" value="1"/>
</dbReference>
<keyword evidence="6" id="KW-0460">Magnesium</keyword>
<evidence type="ECO:0000313" key="9">
    <source>
        <dbReference type="EMBL" id="SPD73172.1"/>
    </source>
</evidence>
<proteinExistence type="inferred from homology"/>
<dbReference type="GO" id="GO:0016787">
    <property type="term" value="F:hydrolase activity"/>
    <property type="evidence" value="ECO:0007669"/>
    <property type="project" value="UniProtKB-KW"/>
</dbReference>
<dbReference type="GO" id="GO:0004518">
    <property type="term" value="F:nuclease activity"/>
    <property type="evidence" value="ECO:0007669"/>
    <property type="project" value="UniProtKB-KW"/>
</dbReference>
<dbReference type="InterPro" id="IPR002716">
    <property type="entry name" value="PIN_dom"/>
</dbReference>
<dbReference type="PANTHER" id="PTHR33653">
    <property type="entry name" value="RIBONUCLEASE VAPC2"/>
    <property type="match status" value="1"/>
</dbReference>
<feature type="domain" description="PIN" evidence="8">
    <location>
        <begin position="3"/>
        <end position="126"/>
    </location>
</feature>
<evidence type="ECO:0000256" key="5">
    <source>
        <dbReference type="ARBA" id="ARBA00022801"/>
    </source>
</evidence>
<dbReference type="SUPFAM" id="SSF88723">
    <property type="entry name" value="PIN domain-like"/>
    <property type="match status" value="1"/>
</dbReference>
<evidence type="ECO:0000256" key="6">
    <source>
        <dbReference type="ARBA" id="ARBA00022842"/>
    </source>
</evidence>
<dbReference type="InterPro" id="IPR029060">
    <property type="entry name" value="PIN-like_dom_sf"/>
</dbReference>
<comment type="similarity">
    <text evidence="7">Belongs to the PINc/VapC protein family.</text>
</comment>
<name>A0A445MUU4_9BACT</name>
<evidence type="ECO:0000256" key="7">
    <source>
        <dbReference type="ARBA" id="ARBA00038093"/>
    </source>
</evidence>
<organism evidence="9">
    <name type="scientific">uncultured Desulfobacterium sp</name>
    <dbReference type="NCBI Taxonomy" id="201089"/>
    <lineage>
        <taxon>Bacteria</taxon>
        <taxon>Pseudomonadati</taxon>
        <taxon>Thermodesulfobacteriota</taxon>
        <taxon>Desulfobacteria</taxon>
        <taxon>Desulfobacterales</taxon>
        <taxon>Desulfobacteriaceae</taxon>
        <taxon>Desulfobacterium</taxon>
        <taxon>environmental samples</taxon>
    </lineage>
</organism>
<keyword evidence="2" id="KW-1277">Toxin-antitoxin system</keyword>
<dbReference type="GO" id="GO:0046872">
    <property type="term" value="F:metal ion binding"/>
    <property type="evidence" value="ECO:0007669"/>
    <property type="project" value="UniProtKB-KW"/>
</dbReference>
<evidence type="ECO:0000256" key="1">
    <source>
        <dbReference type="ARBA" id="ARBA00001946"/>
    </source>
</evidence>
<accession>A0A445MUU4</accession>
<evidence type="ECO:0000256" key="4">
    <source>
        <dbReference type="ARBA" id="ARBA00022723"/>
    </source>
</evidence>
<gene>
    <name evidence="9" type="ORF">PITCH_A1710021</name>
</gene>
<evidence type="ECO:0000256" key="2">
    <source>
        <dbReference type="ARBA" id="ARBA00022649"/>
    </source>
</evidence>
<dbReference type="EMBL" id="OJIN01000081">
    <property type="protein sequence ID" value="SPD73172.1"/>
    <property type="molecule type" value="Genomic_DNA"/>
</dbReference>
<evidence type="ECO:0000259" key="8">
    <source>
        <dbReference type="Pfam" id="PF01850"/>
    </source>
</evidence>
<dbReference type="Pfam" id="PF01850">
    <property type="entry name" value="PIN"/>
    <property type="match status" value="1"/>
</dbReference>
<dbReference type="Gene3D" id="3.40.50.1010">
    <property type="entry name" value="5'-nuclease"/>
    <property type="match status" value="1"/>
</dbReference>
<sequence>MKYLLDTNILSQLIKKSPNSHLITRLASKSPQSLVTSCICVMELRFGSALRKDFESFWSNVFEEILSRVGILPLGFEEVLIAGDTLAQLQKAGEPIGIEDVLIASTAINHQCTMVTANIRHFSKIKGIIVENWLEP</sequence>
<reference evidence="9" key="1">
    <citation type="submission" date="2018-01" db="EMBL/GenBank/DDBJ databases">
        <authorList>
            <person name="Regsiter A."/>
            <person name="William W."/>
        </authorList>
    </citation>
    <scope>NUCLEOTIDE SEQUENCE</scope>
    <source>
        <strain evidence="9">TRIP AH-1</strain>
    </source>
</reference>
<keyword evidence="4" id="KW-0479">Metal-binding</keyword>
<keyword evidence="3" id="KW-0540">Nuclease</keyword>
<keyword evidence="5" id="KW-0378">Hydrolase</keyword>
<comment type="cofactor">
    <cofactor evidence="1">
        <name>Mg(2+)</name>
        <dbReference type="ChEBI" id="CHEBI:18420"/>
    </cofactor>
</comment>
<dbReference type="AlphaFoldDB" id="A0A445MUU4"/>
<protein>
    <recommendedName>
        <fullName evidence="8">PIN domain-containing protein</fullName>
    </recommendedName>
</protein>
<dbReference type="InterPro" id="IPR050556">
    <property type="entry name" value="Type_II_TA_system_RNase"/>
</dbReference>
<evidence type="ECO:0000256" key="3">
    <source>
        <dbReference type="ARBA" id="ARBA00022722"/>
    </source>
</evidence>